<keyword evidence="1" id="KW-0325">Glycoprotein</keyword>
<protein>
    <recommendedName>
        <fullName evidence="5">PA domain-containing protein</fullName>
    </recommendedName>
</protein>
<proteinExistence type="predicted"/>
<sequence>MSLNLTKPNNSFTLCTFLFLVILVVIGLYIVHHPPRNPKIALNFRQLFLSSTTNYTISSYLCSPTTHPHLAGTRHSLETIHYVKTHIQNLGFETHTVSFRTLLSYPLHASVSMHFSNDTMFNLPLNEMGISNYDVSSGLIQPYHAFSPSGTVQGKVIFANHGTEDDYGVLGRMWVKVSGCIVMVKKGGSLGRGAVVEIAEKVGALGVILYAERDVSRDNFAFGVERGIVMNGVGDI</sequence>
<dbReference type="SUPFAM" id="SSF52025">
    <property type="entry name" value="PA domain"/>
    <property type="match status" value="1"/>
</dbReference>
<dbReference type="PANTHER" id="PTHR10404">
    <property type="entry name" value="N-ACETYLATED-ALPHA-LINKED ACIDIC DIPEPTIDASE"/>
    <property type="match status" value="1"/>
</dbReference>
<dbReference type="EMBL" id="JBBPBM010000010">
    <property type="protein sequence ID" value="KAK8565682.1"/>
    <property type="molecule type" value="Genomic_DNA"/>
</dbReference>
<accession>A0ABR2EXC1</accession>
<organism evidence="3 4">
    <name type="scientific">Hibiscus sabdariffa</name>
    <name type="common">roselle</name>
    <dbReference type="NCBI Taxonomy" id="183260"/>
    <lineage>
        <taxon>Eukaryota</taxon>
        <taxon>Viridiplantae</taxon>
        <taxon>Streptophyta</taxon>
        <taxon>Embryophyta</taxon>
        <taxon>Tracheophyta</taxon>
        <taxon>Spermatophyta</taxon>
        <taxon>Magnoliopsida</taxon>
        <taxon>eudicotyledons</taxon>
        <taxon>Gunneridae</taxon>
        <taxon>Pentapetalae</taxon>
        <taxon>rosids</taxon>
        <taxon>malvids</taxon>
        <taxon>Malvales</taxon>
        <taxon>Malvaceae</taxon>
        <taxon>Malvoideae</taxon>
        <taxon>Hibiscus</taxon>
    </lineage>
</organism>
<comment type="caution">
    <text evidence="3">The sequence shown here is derived from an EMBL/GenBank/DDBJ whole genome shotgun (WGS) entry which is preliminary data.</text>
</comment>
<evidence type="ECO:0000313" key="4">
    <source>
        <dbReference type="Proteomes" id="UP001472677"/>
    </source>
</evidence>
<keyword evidence="4" id="KW-1185">Reference proteome</keyword>
<evidence type="ECO:0000256" key="2">
    <source>
        <dbReference type="SAM" id="Phobius"/>
    </source>
</evidence>
<dbReference type="Proteomes" id="UP001472677">
    <property type="component" value="Unassembled WGS sequence"/>
</dbReference>
<evidence type="ECO:0008006" key="5">
    <source>
        <dbReference type="Google" id="ProtNLM"/>
    </source>
</evidence>
<evidence type="ECO:0000256" key="1">
    <source>
        <dbReference type="ARBA" id="ARBA00023180"/>
    </source>
</evidence>
<keyword evidence="2" id="KW-0812">Transmembrane</keyword>
<dbReference type="Gene3D" id="3.50.30.30">
    <property type="match status" value="1"/>
</dbReference>
<dbReference type="InterPro" id="IPR039373">
    <property type="entry name" value="Peptidase_M28B"/>
</dbReference>
<keyword evidence="2" id="KW-1133">Transmembrane helix</keyword>
<evidence type="ECO:0000313" key="3">
    <source>
        <dbReference type="EMBL" id="KAK8565682.1"/>
    </source>
</evidence>
<reference evidence="3 4" key="1">
    <citation type="journal article" date="2024" name="G3 (Bethesda)">
        <title>Genome assembly of Hibiscus sabdariffa L. provides insights into metabolisms of medicinal natural products.</title>
        <authorList>
            <person name="Kim T."/>
        </authorList>
    </citation>
    <scope>NUCLEOTIDE SEQUENCE [LARGE SCALE GENOMIC DNA]</scope>
    <source>
        <strain evidence="3">TK-2024</strain>
        <tissue evidence="3">Old leaves</tissue>
    </source>
</reference>
<dbReference type="InterPro" id="IPR046450">
    <property type="entry name" value="PA_dom_sf"/>
</dbReference>
<name>A0ABR2EXC1_9ROSI</name>
<gene>
    <name evidence="3" type="ORF">V6N12_059237</name>
</gene>
<dbReference type="PANTHER" id="PTHR10404:SF75">
    <property type="entry name" value="GLUTAMATE CARBOXYPEPTIDASE AMP1-RELATED"/>
    <property type="match status" value="1"/>
</dbReference>
<keyword evidence="2" id="KW-0472">Membrane</keyword>
<feature type="transmembrane region" description="Helical" evidence="2">
    <location>
        <begin position="12"/>
        <end position="31"/>
    </location>
</feature>